<dbReference type="PANTHER" id="PTHR30069">
    <property type="entry name" value="TONB-DEPENDENT OUTER MEMBRANE RECEPTOR"/>
    <property type="match status" value="1"/>
</dbReference>
<dbReference type="Pfam" id="PF07715">
    <property type="entry name" value="Plug"/>
    <property type="match status" value="1"/>
</dbReference>
<reference evidence="14 15" key="1">
    <citation type="submission" date="2007-01" db="EMBL/GenBank/DDBJ databases">
        <authorList>
            <person name="Haygood M."/>
            <person name="Podell S."/>
            <person name="Anderson C."/>
            <person name="Hopkinson B."/>
            <person name="Roe K."/>
            <person name="Barbeau K."/>
            <person name="Gaasterland T."/>
            <person name="Ferriera S."/>
            <person name="Johnson J."/>
            <person name="Kravitz S."/>
            <person name="Beeson K."/>
            <person name="Sutton G."/>
            <person name="Rogers Y.-H."/>
            <person name="Friedman R."/>
            <person name="Frazier M."/>
            <person name="Venter J.C."/>
        </authorList>
    </citation>
    <scope>NUCLEOTIDE SEQUENCE [LARGE SCALE GENOMIC DNA]</scope>
    <source>
        <strain evidence="14 15">ATCC 23134</strain>
    </source>
</reference>
<evidence type="ECO:0000256" key="11">
    <source>
        <dbReference type="RuleBase" id="RU003357"/>
    </source>
</evidence>
<dbReference type="Proteomes" id="UP000004095">
    <property type="component" value="Unassembled WGS sequence"/>
</dbReference>
<dbReference type="GO" id="GO:0015344">
    <property type="term" value="F:siderophore uptake transmembrane transporter activity"/>
    <property type="evidence" value="ECO:0007669"/>
    <property type="project" value="TreeGrafter"/>
</dbReference>
<sequence>MGKPGDLPKKACNQYLERRTSIIVSGENSDCSIKFILLFIFMYRQVSKFKWVWCCLLTLVAFRAQAQSDTIIGGDVLKEVRIYGIPIEKYATGSKVHRLDSALLATVNHTTLANILQQQSPVYIKSYGNEMLSTASFRGTGAGHTAVLWNGLNINTLSNGQTDFSLVPMFVIDQVSIQPGSASAMYGSDAIGGSIHLQNDPTWRKGWQAEVQQNIGSFGQYFSAAKASVGTGKFESVSQVYRYSANNDFRVRISPTENSTQQNASVYNYGFQQALSYRIASNQYVSVQGWYSFSDKQTQATRGDNFSNDLIKQTNTRIVADYVLNDKVGFLNVKLGYIDDYLLYNENSTTATRRGIATIRYEKQLNTKLSLQVGSQWTHIKTNVDAYGRDIAEDRTAIYGSLRWQVLPRWQLSANVRQAHVTSFVAPFAPSLGSELALYKTNNKSLIFKLLASRNYRVPTLNDRFWQGAGGVGNPTLRPETGWSGETGLAYSQQNKHFSWQAELTYYQMQVTDWILWKPVGSVWSPENVSQVDGTGVEGSLRLKWQQTSGYVMLGGNYAYTQSIIAKADNADFIGKQLLYTPLHSSNVYAHWQYRGWFIQTDLNHTGLRYLENSNSSFIEGFTLFNASLGKNFRLGKHWWSLSARVNNMFNEDYESVNNRAMPGRNYQLSLRYKIGS</sequence>
<dbReference type="InterPro" id="IPR012910">
    <property type="entry name" value="Plug_dom"/>
</dbReference>
<dbReference type="Gene3D" id="2.170.130.10">
    <property type="entry name" value="TonB-dependent receptor, plug domain"/>
    <property type="match status" value="1"/>
</dbReference>
<keyword evidence="6 11" id="KW-0798">TonB box</keyword>
<dbReference type="InterPro" id="IPR000531">
    <property type="entry name" value="Beta-barrel_TonB"/>
</dbReference>
<keyword evidence="2 10" id="KW-0813">Transport</keyword>
<dbReference type="Pfam" id="PF00593">
    <property type="entry name" value="TonB_dep_Rec_b-barrel"/>
    <property type="match status" value="1"/>
</dbReference>
<evidence type="ECO:0000256" key="3">
    <source>
        <dbReference type="ARBA" id="ARBA00022452"/>
    </source>
</evidence>
<dbReference type="eggNOG" id="COG4206">
    <property type="taxonomic scope" value="Bacteria"/>
</dbReference>
<dbReference type="PROSITE" id="PS52016">
    <property type="entry name" value="TONB_DEPENDENT_REC_3"/>
    <property type="match status" value="1"/>
</dbReference>
<dbReference type="GO" id="GO:0044718">
    <property type="term" value="P:siderophore transmembrane transport"/>
    <property type="evidence" value="ECO:0007669"/>
    <property type="project" value="TreeGrafter"/>
</dbReference>
<comment type="subcellular location">
    <subcellularLocation>
        <location evidence="1 10">Cell outer membrane</location>
        <topology evidence="1 10">Multi-pass membrane protein</topology>
    </subcellularLocation>
</comment>
<evidence type="ECO:0000256" key="4">
    <source>
        <dbReference type="ARBA" id="ARBA00022692"/>
    </source>
</evidence>
<evidence type="ECO:0000259" key="13">
    <source>
        <dbReference type="Pfam" id="PF07715"/>
    </source>
</evidence>
<feature type="domain" description="TonB-dependent receptor-like beta-barrel" evidence="12">
    <location>
        <begin position="242"/>
        <end position="648"/>
    </location>
</feature>
<dbReference type="Gene3D" id="2.40.170.20">
    <property type="entry name" value="TonB-dependent receptor, beta-barrel domain"/>
    <property type="match status" value="1"/>
</dbReference>
<keyword evidence="8 14" id="KW-0675">Receptor</keyword>
<proteinExistence type="inferred from homology"/>
<comment type="caution">
    <text evidence="14">The sequence shown here is derived from an EMBL/GenBank/DDBJ whole genome shotgun (WGS) entry which is preliminary data.</text>
</comment>
<evidence type="ECO:0000256" key="10">
    <source>
        <dbReference type="PROSITE-ProRule" id="PRU01360"/>
    </source>
</evidence>
<evidence type="ECO:0000256" key="1">
    <source>
        <dbReference type="ARBA" id="ARBA00004571"/>
    </source>
</evidence>
<dbReference type="GO" id="GO:0009279">
    <property type="term" value="C:cell outer membrane"/>
    <property type="evidence" value="ECO:0007669"/>
    <property type="project" value="UniProtKB-SubCell"/>
</dbReference>
<evidence type="ECO:0000256" key="8">
    <source>
        <dbReference type="ARBA" id="ARBA00023170"/>
    </source>
</evidence>
<keyword evidence="15" id="KW-1185">Reference proteome</keyword>
<keyword evidence="7 10" id="KW-0472">Membrane</keyword>
<comment type="similarity">
    <text evidence="10 11">Belongs to the TonB-dependent receptor family.</text>
</comment>
<evidence type="ECO:0000256" key="6">
    <source>
        <dbReference type="ARBA" id="ARBA00023077"/>
    </source>
</evidence>
<dbReference type="InterPro" id="IPR037066">
    <property type="entry name" value="Plug_dom_sf"/>
</dbReference>
<evidence type="ECO:0000256" key="7">
    <source>
        <dbReference type="ARBA" id="ARBA00023136"/>
    </source>
</evidence>
<evidence type="ECO:0000256" key="5">
    <source>
        <dbReference type="ARBA" id="ARBA00022729"/>
    </source>
</evidence>
<evidence type="ECO:0000259" key="12">
    <source>
        <dbReference type="Pfam" id="PF00593"/>
    </source>
</evidence>
<keyword evidence="9 10" id="KW-0998">Cell outer membrane</keyword>
<dbReference type="InterPro" id="IPR039426">
    <property type="entry name" value="TonB-dep_rcpt-like"/>
</dbReference>
<dbReference type="InterPro" id="IPR036942">
    <property type="entry name" value="Beta-barrel_TonB_sf"/>
</dbReference>
<dbReference type="PANTHER" id="PTHR30069:SF29">
    <property type="entry name" value="HEMOGLOBIN AND HEMOGLOBIN-HAPTOGLOBIN-BINDING PROTEIN 1-RELATED"/>
    <property type="match status" value="1"/>
</dbReference>
<organism evidence="14 15">
    <name type="scientific">Microscilla marina ATCC 23134</name>
    <dbReference type="NCBI Taxonomy" id="313606"/>
    <lineage>
        <taxon>Bacteria</taxon>
        <taxon>Pseudomonadati</taxon>
        <taxon>Bacteroidota</taxon>
        <taxon>Cytophagia</taxon>
        <taxon>Cytophagales</taxon>
        <taxon>Microscillaceae</taxon>
        <taxon>Microscilla</taxon>
    </lineage>
</organism>
<feature type="domain" description="TonB-dependent receptor plug" evidence="13">
    <location>
        <begin position="91"/>
        <end position="193"/>
    </location>
</feature>
<evidence type="ECO:0000256" key="9">
    <source>
        <dbReference type="ARBA" id="ARBA00023237"/>
    </source>
</evidence>
<gene>
    <name evidence="14" type="ORF">M23134_02811</name>
</gene>
<evidence type="ECO:0000313" key="14">
    <source>
        <dbReference type="EMBL" id="EAY27564.1"/>
    </source>
</evidence>
<dbReference type="SUPFAM" id="SSF56935">
    <property type="entry name" value="Porins"/>
    <property type="match status" value="1"/>
</dbReference>
<evidence type="ECO:0000313" key="15">
    <source>
        <dbReference type="Proteomes" id="UP000004095"/>
    </source>
</evidence>
<accession>A1ZPQ9</accession>
<keyword evidence="3 10" id="KW-1134">Transmembrane beta strand</keyword>
<protein>
    <submittedName>
        <fullName evidence="14">TonB-dependent receptor, putative</fullName>
    </submittedName>
</protein>
<dbReference type="EMBL" id="AAWS01000022">
    <property type="protein sequence ID" value="EAY27564.1"/>
    <property type="molecule type" value="Genomic_DNA"/>
</dbReference>
<keyword evidence="4 10" id="KW-0812">Transmembrane</keyword>
<dbReference type="AlphaFoldDB" id="A1ZPQ9"/>
<keyword evidence="5" id="KW-0732">Signal</keyword>
<name>A1ZPQ9_MICM2</name>
<evidence type="ECO:0000256" key="2">
    <source>
        <dbReference type="ARBA" id="ARBA00022448"/>
    </source>
</evidence>